<dbReference type="EMBL" id="CZPT02000209">
    <property type="protein sequence ID" value="SCU65053.1"/>
    <property type="molecule type" value="Genomic_DNA"/>
</dbReference>
<evidence type="ECO:0000313" key="5">
    <source>
        <dbReference type="Proteomes" id="UP000195570"/>
    </source>
</evidence>
<name>A0A1G4I0J9_TRYEQ</name>
<dbReference type="AlphaFoldDB" id="A0A1G4I0J9"/>
<keyword evidence="1" id="KW-0863">Zinc-finger</keyword>
<reference evidence="4" key="1">
    <citation type="submission" date="2016-09" db="EMBL/GenBank/DDBJ databases">
        <authorList>
            <person name="Hebert L."/>
            <person name="Moumen B."/>
        </authorList>
    </citation>
    <scope>NUCLEOTIDE SEQUENCE [LARGE SCALE GENOMIC DNA]</scope>
    <source>
        <strain evidence="4">OVI</strain>
    </source>
</reference>
<dbReference type="PANTHER" id="PTHR22696:SF1">
    <property type="entry name" value="E3 UBIQUITIN-PROTEIN LIGASE RNF26"/>
    <property type="match status" value="1"/>
</dbReference>
<dbReference type="GO" id="GO:0006511">
    <property type="term" value="P:ubiquitin-dependent protein catabolic process"/>
    <property type="evidence" value="ECO:0007669"/>
    <property type="project" value="TreeGrafter"/>
</dbReference>
<evidence type="ECO:0000256" key="2">
    <source>
        <dbReference type="SAM" id="Phobius"/>
    </source>
</evidence>
<keyword evidence="2" id="KW-1133">Transmembrane helix</keyword>
<feature type="domain" description="RING-type" evidence="3">
    <location>
        <begin position="100"/>
        <end position="135"/>
    </location>
</feature>
<keyword evidence="2" id="KW-0472">Membrane</keyword>
<proteinExistence type="predicted"/>
<organism evidence="4 5">
    <name type="scientific">Trypanosoma equiperdum</name>
    <dbReference type="NCBI Taxonomy" id="5694"/>
    <lineage>
        <taxon>Eukaryota</taxon>
        <taxon>Discoba</taxon>
        <taxon>Euglenozoa</taxon>
        <taxon>Kinetoplastea</taxon>
        <taxon>Metakinetoplastina</taxon>
        <taxon>Trypanosomatida</taxon>
        <taxon>Trypanosomatidae</taxon>
        <taxon>Trypanosoma</taxon>
    </lineage>
</organism>
<comment type="caution">
    <text evidence="4">The sequence shown here is derived from an EMBL/GenBank/DDBJ whole genome shotgun (WGS) entry which is preliminary data.</text>
</comment>
<dbReference type="VEuPathDB" id="TriTrypDB:TEOVI_000723800"/>
<keyword evidence="5" id="KW-1185">Reference proteome</keyword>
<evidence type="ECO:0000259" key="3">
    <source>
        <dbReference type="PROSITE" id="PS50089"/>
    </source>
</evidence>
<dbReference type="GO" id="GO:0008270">
    <property type="term" value="F:zinc ion binding"/>
    <property type="evidence" value="ECO:0007669"/>
    <property type="project" value="UniProtKB-KW"/>
</dbReference>
<keyword evidence="1" id="KW-0862">Zinc</keyword>
<dbReference type="RefSeq" id="XP_067076712.1">
    <property type="nucleotide sequence ID" value="XM_067220611.1"/>
</dbReference>
<dbReference type="Pfam" id="PF13920">
    <property type="entry name" value="zf-C3HC4_3"/>
    <property type="match status" value="1"/>
</dbReference>
<protein>
    <submittedName>
        <fullName evidence="4">Zinc finger, C3HC4 type (RING finger), putative</fullName>
    </submittedName>
</protein>
<keyword evidence="1" id="KW-0479">Metal-binding</keyword>
<dbReference type="Gene3D" id="3.30.40.10">
    <property type="entry name" value="Zinc/RING finger domain, C3HC4 (zinc finger)"/>
    <property type="match status" value="1"/>
</dbReference>
<dbReference type="PANTHER" id="PTHR22696">
    <property type="entry name" value="E3 UBIQUITIN-PROTEIN LIGASE RNF26"/>
    <property type="match status" value="1"/>
</dbReference>
<dbReference type="GO" id="GO:0016567">
    <property type="term" value="P:protein ubiquitination"/>
    <property type="evidence" value="ECO:0007669"/>
    <property type="project" value="TreeGrafter"/>
</dbReference>
<dbReference type="SUPFAM" id="SSF57850">
    <property type="entry name" value="RING/U-box"/>
    <property type="match status" value="1"/>
</dbReference>
<dbReference type="GeneID" id="92381172"/>
<dbReference type="SMART" id="SM00184">
    <property type="entry name" value="RING"/>
    <property type="match status" value="1"/>
</dbReference>
<evidence type="ECO:0000256" key="1">
    <source>
        <dbReference type="PROSITE-ProRule" id="PRU00175"/>
    </source>
</evidence>
<dbReference type="Proteomes" id="UP000195570">
    <property type="component" value="Unassembled WGS sequence"/>
</dbReference>
<evidence type="ECO:0000313" key="4">
    <source>
        <dbReference type="EMBL" id="SCU65053.1"/>
    </source>
</evidence>
<keyword evidence="2" id="KW-0812">Transmembrane</keyword>
<dbReference type="InterPro" id="IPR013083">
    <property type="entry name" value="Znf_RING/FYVE/PHD"/>
</dbReference>
<sequence length="147" mass="16636">MDTLLMIGAIAGGWLGMDLMQRKRINILQETIVRQEVELYRLSRFSHLCAILGTSAAVGAGLYFLYTKLRTFREEPTGSDWTAPPTSYEPSPARNEKEECVVCLQNRRDTLLQPCRHLQVCWACSTGLNSCPTCRSHITTRIHTFNS</sequence>
<dbReference type="InterPro" id="IPR001841">
    <property type="entry name" value="Znf_RING"/>
</dbReference>
<accession>A0A1G4I0J9</accession>
<dbReference type="GO" id="GO:0061630">
    <property type="term" value="F:ubiquitin protein ligase activity"/>
    <property type="evidence" value="ECO:0007669"/>
    <property type="project" value="TreeGrafter"/>
</dbReference>
<dbReference type="PROSITE" id="PS50089">
    <property type="entry name" value="ZF_RING_2"/>
    <property type="match status" value="1"/>
</dbReference>
<gene>
    <name evidence="4" type="ORF">TEOVI_000723800</name>
</gene>
<feature type="transmembrane region" description="Helical" evidence="2">
    <location>
        <begin position="45"/>
        <end position="66"/>
    </location>
</feature>